<keyword evidence="3" id="KW-1185">Reference proteome</keyword>
<feature type="domain" description="NYN" evidence="1">
    <location>
        <begin position="9"/>
        <end position="155"/>
    </location>
</feature>
<sequence length="206" mass="23223">MPQQPFEQRVGIFIDVQNMFYAAKHCYGSKLNFTKLLDYVGRGRPLTRAISYIIRTPEIDQSNFITMLRSNGYEVRVKDLKQRPDGSAKGDWDMGLALDALAMADRLDVVAIVSGDGDFVDLVNFLKARGVRVEVYSFPYSTAEELRHAATEFYQMGPDVVMNPQRPLIRPLEEADFADSNAHSHSFNPENGFGNGETDFFIEAVN</sequence>
<comment type="caution">
    <text evidence="2">The sequence shown here is derived from an EMBL/GenBank/DDBJ whole genome shotgun (WGS) entry which is preliminary data.</text>
</comment>
<reference evidence="2 3" key="1">
    <citation type="journal article" date="2018" name="Syst. Appl. Microbiol.">
        <title>Abditibacterium utsteinense sp. nov., the first cultivated member of candidate phylum FBP, isolated from ice-free Antarctic soil samples.</title>
        <authorList>
            <person name="Tahon G."/>
            <person name="Tytgat B."/>
            <person name="Lebbe L."/>
            <person name="Carlier A."/>
            <person name="Willems A."/>
        </authorList>
    </citation>
    <scope>NUCLEOTIDE SEQUENCE [LARGE SCALE GENOMIC DNA]</scope>
    <source>
        <strain evidence="2 3">LMG 29911</strain>
    </source>
</reference>
<dbReference type="EMBL" id="NIGF01000005">
    <property type="protein sequence ID" value="PQV64498.1"/>
    <property type="molecule type" value="Genomic_DNA"/>
</dbReference>
<dbReference type="PANTHER" id="PTHR35458">
    <property type="entry name" value="SLR0755 PROTEIN"/>
    <property type="match status" value="1"/>
</dbReference>
<organism evidence="2 3">
    <name type="scientific">Abditibacterium utsteinense</name>
    <dbReference type="NCBI Taxonomy" id="1960156"/>
    <lineage>
        <taxon>Bacteria</taxon>
        <taxon>Pseudomonadati</taxon>
        <taxon>Abditibacteriota</taxon>
        <taxon>Abditibacteriia</taxon>
        <taxon>Abditibacteriales</taxon>
        <taxon>Abditibacteriaceae</taxon>
        <taxon>Abditibacterium</taxon>
    </lineage>
</organism>
<accession>A0A2S8SUN0</accession>
<dbReference type="Proteomes" id="UP000237684">
    <property type="component" value="Unassembled WGS sequence"/>
</dbReference>
<evidence type="ECO:0000259" key="1">
    <source>
        <dbReference type="Pfam" id="PF01936"/>
    </source>
</evidence>
<dbReference type="GO" id="GO:0004540">
    <property type="term" value="F:RNA nuclease activity"/>
    <property type="evidence" value="ECO:0007669"/>
    <property type="project" value="InterPro"/>
</dbReference>
<gene>
    <name evidence="2" type="ORF">B1R32_105181</name>
</gene>
<dbReference type="PANTHER" id="PTHR35458:SF8">
    <property type="entry name" value="SLR0650 PROTEIN"/>
    <property type="match status" value="1"/>
</dbReference>
<dbReference type="InterPro" id="IPR047140">
    <property type="entry name" value="LabA"/>
</dbReference>
<proteinExistence type="predicted"/>
<name>A0A2S8SUN0_9BACT</name>
<protein>
    <submittedName>
        <fullName evidence="2">Putative conserved protein, LabA/DUF88 family</fullName>
    </submittedName>
</protein>
<evidence type="ECO:0000313" key="2">
    <source>
        <dbReference type="EMBL" id="PQV64498.1"/>
    </source>
</evidence>
<dbReference type="RefSeq" id="WP_202973462.1">
    <property type="nucleotide sequence ID" value="NZ_NIGF01000005.1"/>
</dbReference>
<dbReference type="Gene3D" id="3.40.50.1010">
    <property type="entry name" value="5'-nuclease"/>
    <property type="match status" value="1"/>
</dbReference>
<evidence type="ECO:0000313" key="3">
    <source>
        <dbReference type="Proteomes" id="UP000237684"/>
    </source>
</evidence>
<dbReference type="CDD" id="cd10911">
    <property type="entry name" value="PIN_LabA"/>
    <property type="match status" value="1"/>
</dbReference>
<dbReference type="InterPro" id="IPR021139">
    <property type="entry name" value="NYN"/>
</dbReference>
<dbReference type="Pfam" id="PF01936">
    <property type="entry name" value="NYN"/>
    <property type="match status" value="1"/>
</dbReference>
<dbReference type="AlphaFoldDB" id="A0A2S8SUN0"/>
<dbReference type="InParanoid" id="A0A2S8SUN0"/>